<dbReference type="KEGG" id="trg:TRUGW13939_07956"/>
<evidence type="ECO:0000256" key="1">
    <source>
        <dbReference type="ARBA" id="ARBA00004123"/>
    </source>
</evidence>
<dbReference type="PANTHER" id="PTHR24056">
    <property type="entry name" value="CELL DIVISION PROTEIN KINASE"/>
    <property type="match status" value="1"/>
</dbReference>
<dbReference type="InterPro" id="IPR011009">
    <property type="entry name" value="Kinase-like_dom_sf"/>
</dbReference>
<dbReference type="InterPro" id="IPR050108">
    <property type="entry name" value="CDK"/>
</dbReference>
<dbReference type="GeneID" id="55995445"/>
<evidence type="ECO:0000256" key="4">
    <source>
        <dbReference type="ARBA" id="ARBA00022679"/>
    </source>
</evidence>
<dbReference type="Pfam" id="PF00069">
    <property type="entry name" value="Pkinase"/>
    <property type="match status" value="1"/>
</dbReference>
<evidence type="ECO:0000256" key="7">
    <source>
        <dbReference type="ARBA" id="ARBA00022840"/>
    </source>
</evidence>
<name>A0A7H8R353_TALRU</name>
<dbReference type="EMBL" id="CP055901">
    <property type="protein sequence ID" value="QKX60810.1"/>
    <property type="molecule type" value="Genomic_DNA"/>
</dbReference>
<comment type="similarity">
    <text evidence="2">Belongs to the protein kinase superfamily. CMGC Ser/Thr protein kinase family. CDC2/CDKX subfamily.</text>
</comment>
<dbReference type="PROSITE" id="PS50011">
    <property type="entry name" value="PROTEIN_KINASE_DOM"/>
    <property type="match status" value="1"/>
</dbReference>
<dbReference type="Gene3D" id="1.10.510.10">
    <property type="entry name" value="Transferase(Phosphotransferase) domain 1"/>
    <property type="match status" value="1"/>
</dbReference>
<keyword evidence="8" id="KW-0539">Nucleus</keyword>
<organism evidence="15 16">
    <name type="scientific">Talaromyces rugulosus</name>
    <name type="common">Penicillium rugulosum</name>
    <dbReference type="NCBI Taxonomy" id="121627"/>
    <lineage>
        <taxon>Eukaryota</taxon>
        <taxon>Fungi</taxon>
        <taxon>Dikarya</taxon>
        <taxon>Ascomycota</taxon>
        <taxon>Pezizomycotina</taxon>
        <taxon>Eurotiomycetes</taxon>
        <taxon>Eurotiomycetidae</taxon>
        <taxon>Eurotiales</taxon>
        <taxon>Trichocomaceae</taxon>
        <taxon>Talaromyces</taxon>
        <taxon>Talaromyces sect. Islandici</taxon>
    </lineage>
</organism>
<dbReference type="Gene3D" id="3.30.200.20">
    <property type="entry name" value="Phosphorylase Kinase, domain 1"/>
    <property type="match status" value="1"/>
</dbReference>
<evidence type="ECO:0000256" key="11">
    <source>
        <dbReference type="ARBA" id="ARBA00049280"/>
    </source>
</evidence>
<dbReference type="SMART" id="SM00220">
    <property type="entry name" value="S_TKc"/>
    <property type="match status" value="1"/>
</dbReference>
<keyword evidence="16" id="KW-1185">Reference proteome</keyword>
<comment type="catalytic activity">
    <reaction evidence="10">
        <text>L-seryl-[protein] + ATP = O-phospho-L-seryl-[protein] + ADP + H(+)</text>
        <dbReference type="Rhea" id="RHEA:17989"/>
        <dbReference type="Rhea" id="RHEA-COMP:9863"/>
        <dbReference type="Rhea" id="RHEA-COMP:11604"/>
        <dbReference type="ChEBI" id="CHEBI:15378"/>
        <dbReference type="ChEBI" id="CHEBI:29999"/>
        <dbReference type="ChEBI" id="CHEBI:30616"/>
        <dbReference type="ChEBI" id="CHEBI:83421"/>
        <dbReference type="ChEBI" id="CHEBI:456216"/>
        <dbReference type="EC" id="2.7.11.22"/>
    </reaction>
</comment>
<keyword evidence="3 13" id="KW-0723">Serine/threonine-protein kinase</keyword>
<evidence type="ECO:0000256" key="9">
    <source>
        <dbReference type="ARBA" id="ARBA00047811"/>
    </source>
</evidence>
<dbReference type="InterPro" id="IPR000719">
    <property type="entry name" value="Prot_kinase_dom"/>
</dbReference>
<dbReference type="InterPro" id="IPR008271">
    <property type="entry name" value="Ser/Thr_kinase_AS"/>
</dbReference>
<dbReference type="GO" id="GO:0005524">
    <property type="term" value="F:ATP binding"/>
    <property type="evidence" value="ECO:0007669"/>
    <property type="project" value="UniProtKB-UniRule"/>
</dbReference>
<evidence type="ECO:0000256" key="13">
    <source>
        <dbReference type="RuleBase" id="RU000304"/>
    </source>
</evidence>
<dbReference type="FunFam" id="1.10.510.10:FF:000624">
    <property type="entry name" value="Mitogen-activated protein kinase"/>
    <property type="match status" value="1"/>
</dbReference>
<dbReference type="GO" id="GO:0004693">
    <property type="term" value="F:cyclin-dependent protein serine/threonine kinase activity"/>
    <property type="evidence" value="ECO:0007669"/>
    <property type="project" value="UniProtKB-EC"/>
</dbReference>
<evidence type="ECO:0000256" key="10">
    <source>
        <dbReference type="ARBA" id="ARBA00048367"/>
    </source>
</evidence>
<dbReference type="PROSITE" id="PS00108">
    <property type="entry name" value="PROTEIN_KINASE_ST"/>
    <property type="match status" value="1"/>
</dbReference>
<evidence type="ECO:0000259" key="14">
    <source>
        <dbReference type="PROSITE" id="PS50011"/>
    </source>
</evidence>
<dbReference type="InterPro" id="IPR017441">
    <property type="entry name" value="Protein_kinase_ATP_BS"/>
</dbReference>
<evidence type="ECO:0000256" key="5">
    <source>
        <dbReference type="ARBA" id="ARBA00022741"/>
    </source>
</evidence>
<dbReference type="GO" id="GO:0005634">
    <property type="term" value="C:nucleus"/>
    <property type="evidence" value="ECO:0007669"/>
    <property type="project" value="UniProtKB-SubCell"/>
</dbReference>
<keyword evidence="4" id="KW-0808">Transferase</keyword>
<keyword evidence="7 12" id="KW-0067">ATP-binding</keyword>
<evidence type="ECO:0000256" key="2">
    <source>
        <dbReference type="ARBA" id="ARBA00006485"/>
    </source>
</evidence>
<dbReference type="AlphaFoldDB" id="A0A7H8R353"/>
<gene>
    <name evidence="15" type="ORF">TRUGW13939_07956</name>
</gene>
<evidence type="ECO:0000256" key="6">
    <source>
        <dbReference type="ARBA" id="ARBA00022777"/>
    </source>
</evidence>
<evidence type="ECO:0000256" key="12">
    <source>
        <dbReference type="PROSITE-ProRule" id="PRU10141"/>
    </source>
</evidence>
<sequence>MSPSPKRSLERYDNGELRFQGCCDIEEYKSLGKLGEGTFGQVYKARYQKTGDLFAMKKTLMHNDKDGFPITALREIKLLKMLSHPNILQLKEMAIQKKPEQKKKPFMFMVMPYMEHDLSGLLENPDVKFTEPQIKCYLLQLLKGVRYLHESGVLHRDMKAANLLISNDGILQIADFGLARPYDEQPPQPGKGAGEARRDYTPLVVTRWYRPPELLLQLRRYTTAVDMWGVGCVFGEMFKGKPILAGTSDLNQANLIFALVGSPTEENMPGWSSLPGCEGVKEFPYKPGNLGTYFRDTLTSLVPRIRLNLVNYLITRTRTNLTAEFVPNPSLLQQEERQTTPVLVLGQVKEAVSPVCHGEPMAPETTRADFDTMLMIHYLQDLLNHHNNNGHQIAEMTIAVNAGEMGIILPGPEIAAVTVEMTHMFRDTMGSMGLAQMTGVMVTGEMATIP</sequence>
<dbReference type="FunFam" id="3.30.200.20:FF:000514">
    <property type="entry name" value="Serine/threonine-protein kinase BUR1"/>
    <property type="match status" value="1"/>
</dbReference>
<protein>
    <recommendedName>
        <fullName evidence="14">Protein kinase domain-containing protein</fullName>
    </recommendedName>
</protein>
<evidence type="ECO:0000256" key="3">
    <source>
        <dbReference type="ARBA" id="ARBA00022527"/>
    </source>
</evidence>
<evidence type="ECO:0000313" key="16">
    <source>
        <dbReference type="Proteomes" id="UP000509510"/>
    </source>
</evidence>
<dbReference type="PROSITE" id="PS00107">
    <property type="entry name" value="PROTEIN_KINASE_ATP"/>
    <property type="match status" value="1"/>
</dbReference>
<dbReference type="Proteomes" id="UP000509510">
    <property type="component" value="Chromosome IV"/>
</dbReference>
<evidence type="ECO:0000313" key="15">
    <source>
        <dbReference type="EMBL" id="QKX60810.1"/>
    </source>
</evidence>
<dbReference type="RefSeq" id="XP_035346985.1">
    <property type="nucleotide sequence ID" value="XM_035491092.1"/>
</dbReference>
<keyword evidence="6" id="KW-0418">Kinase</keyword>
<accession>A0A7H8R353</accession>
<evidence type="ECO:0000256" key="8">
    <source>
        <dbReference type="ARBA" id="ARBA00023242"/>
    </source>
</evidence>
<keyword evidence="5 12" id="KW-0547">Nucleotide-binding</keyword>
<dbReference type="PANTHER" id="PTHR24056:SF233">
    <property type="entry name" value="CYCLIN-DEPENDENT KINASE 9"/>
    <property type="match status" value="1"/>
</dbReference>
<dbReference type="SUPFAM" id="SSF56112">
    <property type="entry name" value="Protein kinase-like (PK-like)"/>
    <property type="match status" value="1"/>
</dbReference>
<comment type="subcellular location">
    <subcellularLocation>
        <location evidence="1">Nucleus</location>
    </subcellularLocation>
</comment>
<feature type="domain" description="Protein kinase" evidence="14">
    <location>
        <begin position="28"/>
        <end position="326"/>
    </location>
</feature>
<dbReference type="OrthoDB" id="28397at2759"/>
<dbReference type="GO" id="GO:0008353">
    <property type="term" value="F:RNA polymerase II CTD heptapeptide repeat kinase activity"/>
    <property type="evidence" value="ECO:0007669"/>
    <property type="project" value="UniProtKB-EC"/>
</dbReference>
<reference evidence="16" key="1">
    <citation type="submission" date="2020-06" db="EMBL/GenBank/DDBJ databases">
        <title>A chromosome-scale genome assembly of Talaromyces rugulosus W13939.</title>
        <authorList>
            <person name="Wang B."/>
            <person name="Guo L."/>
            <person name="Ye K."/>
            <person name="Wang L."/>
        </authorList>
    </citation>
    <scope>NUCLEOTIDE SEQUENCE [LARGE SCALE GENOMIC DNA]</scope>
    <source>
        <strain evidence="16">W13939</strain>
    </source>
</reference>
<comment type="catalytic activity">
    <reaction evidence="9">
        <text>L-threonyl-[protein] + ATP = O-phospho-L-threonyl-[protein] + ADP + H(+)</text>
        <dbReference type="Rhea" id="RHEA:46608"/>
        <dbReference type="Rhea" id="RHEA-COMP:11060"/>
        <dbReference type="Rhea" id="RHEA-COMP:11605"/>
        <dbReference type="ChEBI" id="CHEBI:15378"/>
        <dbReference type="ChEBI" id="CHEBI:30013"/>
        <dbReference type="ChEBI" id="CHEBI:30616"/>
        <dbReference type="ChEBI" id="CHEBI:61977"/>
        <dbReference type="ChEBI" id="CHEBI:456216"/>
        <dbReference type="EC" id="2.7.11.22"/>
    </reaction>
</comment>
<feature type="binding site" evidence="12">
    <location>
        <position position="57"/>
    </location>
    <ligand>
        <name>ATP</name>
        <dbReference type="ChEBI" id="CHEBI:30616"/>
    </ligand>
</feature>
<comment type="catalytic activity">
    <reaction evidence="11">
        <text>[DNA-directed RNA polymerase] + ATP = phospho-[DNA-directed RNA polymerase] + ADP + H(+)</text>
        <dbReference type="Rhea" id="RHEA:10216"/>
        <dbReference type="Rhea" id="RHEA-COMP:11321"/>
        <dbReference type="Rhea" id="RHEA-COMP:11322"/>
        <dbReference type="ChEBI" id="CHEBI:15378"/>
        <dbReference type="ChEBI" id="CHEBI:30616"/>
        <dbReference type="ChEBI" id="CHEBI:43176"/>
        <dbReference type="ChEBI" id="CHEBI:68546"/>
        <dbReference type="ChEBI" id="CHEBI:456216"/>
        <dbReference type="EC" id="2.7.11.23"/>
    </reaction>
</comment>
<proteinExistence type="inferred from homology"/>